<feature type="transmembrane region" description="Helical" evidence="8">
    <location>
        <begin position="263"/>
        <end position="288"/>
    </location>
</feature>
<evidence type="ECO:0000256" key="2">
    <source>
        <dbReference type="ARBA" id="ARBA00008821"/>
    </source>
</evidence>
<protein>
    <recommendedName>
        <fullName evidence="11">Solute carrier family 23 member 1-like</fullName>
    </recommendedName>
</protein>
<keyword evidence="10" id="KW-1185">Reference proteome</keyword>
<comment type="similarity">
    <text evidence="2">Belongs to the nucleobase:cation symporter-2 (NCS2) (TC 2.A.40) family.</text>
</comment>
<evidence type="ECO:0000256" key="8">
    <source>
        <dbReference type="SAM" id="Phobius"/>
    </source>
</evidence>
<feature type="transmembrane region" description="Helical" evidence="8">
    <location>
        <begin position="174"/>
        <end position="193"/>
    </location>
</feature>
<dbReference type="GO" id="GO:0005886">
    <property type="term" value="C:plasma membrane"/>
    <property type="evidence" value="ECO:0007669"/>
    <property type="project" value="UniProtKB-ARBA"/>
</dbReference>
<dbReference type="GO" id="GO:0022857">
    <property type="term" value="F:transmembrane transporter activity"/>
    <property type="evidence" value="ECO:0007669"/>
    <property type="project" value="InterPro"/>
</dbReference>
<evidence type="ECO:0000256" key="5">
    <source>
        <dbReference type="ARBA" id="ARBA00022989"/>
    </source>
</evidence>
<organism evidence="9 10">
    <name type="scientific">Aldrovandia affinis</name>
    <dbReference type="NCBI Taxonomy" id="143900"/>
    <lineage>
        <taxon>Eukaryota</taxon>
        <taxon>Metazoa</taxon>
        <taxon>Chordata</taxon>
        <taxon>Craniata</taxon>
        <taxon>Vertebrata</taxon>
        <taxon>Euteleostomi</taxon>
        <taxon>Actinopterygii</taxon>
        <taxon>Neopterygii</taxon>
        <taxon>Teleostei</taxon>
        <taxon>Notacanthiformes</taxon>
        <taxon>Halosauridae</taxon>
        <taxon>Aldrovandia</taxon>
    </lineage>
</organism>
<dbReference type="Pfam" id="PF00860">
    <property type="entry name" value="Xan_ur_permease"/>
    <property type="match status" value="1"/>
</dbReference>
<feature type="transmembrane region" description="Helical" evidence="8">
    <location>
        <begin position="53"/>
        <end position="79"/>
    </location>
</feature>
<feature type="transmembrane region" description="Helical" evidence="8">
    <location>
        <begin position="472"/>
        <end position="490"/>
    </location>
</feature>
<reference evidence="9" key="1">
    <citation type="journal article" date="2023" name="Science">
        <title>Genome structures resolve the early diversification of teleost fishes.</title>
        <authorList>
            <person name="Parey E."/>
            <person name="Louis A."/>
            <person name="Montfort J."/>
            <person name="Bouchez O."/>
            <person name="Roques C."/>
            <person name="Iampietro C."/>
            <person name="Lluch J."/>
            <person name="Castinel A."/>
            <person name="Donnadieu C."/>
            <person name="Desvignes T."/>
            <person name="Floi Bucao C."/>
            <person name="Jouanno E."/>
            <person name="Wen M."/>
            <person name="Mejri S."/>
            <person name="Dirks R."/>
            <person name="Jansen H."/>
            <person name="Henkel C."/>
            <person name="Chen W.J."/>
            <person name="Zahm M."/>
            <person name="Cabau C."/>
            <person name="Klopp C."/>
            <person name="Thompson A.W."/>
            <person name="Robinson-Rechavi M."/>
            <person name="Braasch I."/>
            <person name="Lecointre G."/>
            <person name="Bobe J."/>
            <person name="Postlethwait J.H."/>
            <person name="Berthelot C."/>
            <person name="Roest Crollius H."/>
            <person name="Guiguen Y."/>
        </authorList>
    </citation>
    <scope>NUCLEOTIDE SEQUENCE</scope>
    <source>
        <strain evidence="9">NC1722</strain>
    </source>
</reference>
<feature type="transmembrane region" description="Helical" evidence="8">
    <location>
        <begin position="413"/>
        <end position="435"/>
    </location>
</feature>
<feature type="transmembrane region" description="Helical" evidence="8">
    <location>
        <begin position="505"/>
        <end position="525"/>
    </location>
</feature>
<dbReference type="InterPro" id="IPR006042">
    <property type="entry name" value="Xan_ur_permease"/>
</dbReference>
<comment type="subcellular location">
    <subcellularLocation>
        <location evidence="1">Membrane</location>
        <topology evidence="1">Multi-pass membrane protein</topology>
    </subcellularLocation>
</comment>
<dbReference type="InterPro" id="IPR006043">
    <property type="entry name" value="NCS2"/>
</dbReference>
<feature type="transmembrane region" description="Helical" evidence="8">
    <location>
        <begin position="99"/>
        <end position="119"/>
    </location>
</feature>
<evidence type="ECO:0000256" key="1">
    <source>
        <dbReference type="ARBA" id="ARBA00004141"/>
    </source>
</evidence>
<gene>
    <name evidence="9" type="ORF">AAFF_G00096670</name>
</gene>
<dbReference type="PANTHER" id="PTHR11119">
    <property type="entry name" value="XANTHINE-URACIL / VITAMIN C PERMEASE FAMILY MEMBER"/>
    <property type="match status" value="1"/>
</dbReference>
<dbReference type="PROSITE" id="PS01116">
    <property type="entry name" value="XANTH_URACIL_PERMASE"/>
    <property type="match status" value="1"/>
</dbReference>
<keyword evidence="4 8" id="KW-0812">Transmembrane</keyword>
<evidence type="ECO:0000256" key="7">
    <source>
        <dbReference type="SAM" id="MobiDB-lite"/>
    </source>
</evidence>
<feature type="transmembrane region" description="Helical" evidence="8">
    <location>
        <begin position="441"/>
        <end position="460"/>
    </location>
</feature>
<evidence type="ECO:0000256" key="4">
    <source>
        <dbReference type="ARBA" id="ARBA00022692"/>
    </source>
</evidence>
<comment type="caution">
    <text evidence="9">The sequence shown here is derived from an EMBL/GenBank/DDBJ whole genome shotgun (WGS) entry which is preliminary data.</text>
</comment>
<evidence type="ECO:0008006" key="11">
    <source>
        <dbReference type="Google" id="ProtNLM"/>
    </source>
</evidence>
<feature type="transmembrane region" description="Helical" evidence="8">
    <location>
        <begin position="225"/>
        <end position="242"/>
    </location>
</feature>
<evidence type="ECO:0000256" key="3">
    <source>
        <dbReference type="ARBA" id="ARBA00022448"/>
    </source>
</evidence>
<feature type="region of interest" description="Disordered" evidence="7">
    <location>
        <begin position="584"/>
        <end position="618"/>
    </location>
</feature>
<dbReference type="Proteomes" id="UP001221898">
    <property type="component" value="Unassembled WGS sequence"/>
</dbReference>
<dbReference type="AlphaFoldDB" id="A0AAD7WBI4"/>
<evidence type="ECO:0000313" key="10">
    <source>
        <dbReference type="Proteomes" id="UP001221898"/>
    </source>
</evidence>
<proteinExistence type="inferred from homology"/>
<feature type="transmembrane region" description="Helical" evidence="8">
    <location>
        <begin position="325"/>
        <end position="343"/>
    </location>
</feature>
<keyword evidence="3" id="KW-0813">Transport</keyword>
<evidence type="ECO:0000256" key="6">
    <source>
        <dbReference type="ARBA" id="ARBA00023136"/>
    </source>
</evidence>
<dbReference type="EMBL" id="JAINUG010000162">
    <property type="protein sequence ID" value="KAJ8391046.1"/>
    <property type="molecule type" value="Genomic_DNA"/>
</dbReference>
<keyword evidence="5 8" id="KW-1133">Transmembrane helix</keyword>
<keyword evidence="6 8" id="KW-0472">Membrane</keyword>
<accession>A0AAD7WBI4</accession>
<name>A0AAD7WBI4_9TELE</name>
<evidence type="ECO:0000313" key="9">
    <source>
        <dbReference type="EMBL" id="KAJ8391046.1"/>
    </source>
</evidence>
<sequence>MAPEKESNGLDNYAFSIERAEHFCELPDEKDGLGLSEKDCRRKPVYCVTDVPPWYLCIILGIQHCLTAFGGILAIPLILSQGLCLQHDGLTQSHLISTIFFVSGMCTLLQVTFGVRLPILQGGTFTLLAPSMAMLSMPEWQCPAWTQNASLVNTSSPVFIEVWQSRMRELQGSIMVASCFQALVGFSGLIGLFMRFIGPLTIAPTISLIGLSLFDSAGINAGNHWGISAMTTVLIVAFSQYLRHIAVPFPCYSKAKKFHTSRMYIFQILPVLLGITLSWLICYLFTIYNVLPSDPQQYGYLARTDLKGDVISQAPWFRFPYPGQWGVPTVSLAGVFGIMAGVVSSMVESVGDYHACARLSGAPPPPKHAINRGVGMEGIGCLLAGAWGTGNGTTSYSENVGALGITRVGSRMVIVTSGFLMIIMGIFGKVGAIFTTIPTPVIGGMFLVMFGVISAAGVSNLQYADMNSSRNIFIFGFSMFSGLVIPNWIIKHPSSIATGVIELDQVLLVLLTTSMFVGGFFGFFLDNTIPGSRSERGIVAWKEAHHDDSSETLQSSEVYDLPFGLARFSTSSWARYMPFLPSTRATPQEHPLEDMGSSQTNEEVRKPDPAQITIGVAM</sequence>